<evidence type="ECO:0000313" key="7">
    <source>
        <dbReference type="EMBL" id="SFM79290.1"/>
    </source>
</evidence>
<evidence type="ECO:0000313" key="8">
    <source>
        <dbReference type="Proteomes" id="UP000199144"/>
    </source>
</evidence>
<protein>
    <submittedName>
        <fullName evidence="7">T/G mismatch-specific endonuclease</fullName>
    </submittedName>
</protein>
<keyword evidence="2 7" id="KW-0255">Endonuclease</keyword>
<dbReference type="InterPro" id="IPR004603">
    <property type="entry name" value="DNA_mismatch_endonuc_vsr"/>
</dbReference>
<keyword evidence="8" id="KW-1185">Reference proteome</keyword>
<dbReference type="Proteomes" id="UP000199144">
    <property type="component" value="Unassembled WGS sequence"/>
</dbReference>
<sequence>MAAIRGADTKPELVIRRGLHARGFRYRLHNRKLPGRPDLILPRYRAVIFVNGCFWHGHDCPLFKWPKTREEFWRDKIGGNVERDQKNQAELKAAGWRVGIVWECALKGKRRLESVTVLDLLCEWLKGNAEQCLVEGRDQETTDTLA</sequence>
<organism evidence="7 8">
    <name type="scientific">Shimia aestuarii</name>
    <dbReference type="NCBI Taxonomy" id="254406"/>
    <lineage>
        <taxon>Bacteria</taxon>
        <taxon>Pseudomonadati</taxon>
        <taxon>Pseudomonadota</taxon>
        <taxon>Alphaproteobacteria</taxon>
        <taxon>Rhodobacterales</taxon>
        <taxon>Roseobacteraceae</taxon>
    </lineage>
</organism>
<dbReference type="GO" id="GO:0006298">
    <property type="term" value="P:mismatch repair"/>
    <property type="evidence" value="ECO:0007669"/>
    <property type="project" value="InterPro"/>
</dbReference>
<evidence type="ECO:0000256" key="1">
    <source>
        <dbReference type="ARBA" id="ARBA00022722"/>
    </source>
</evidence>
<comment type="similarity">
    <text evidence="6">Belongs to the Vsr family.</text>
</comment>
<keyword evidence="1" id="KW-0540">Nuclease</keyword>
<keyword evidence="5" id="KW-0234">DNA repair</keyword>
<dbReference type="STRING" id="254406.SAMN04488042_12013"/>
<dbReference type="InterPro" id="IPR011335">
    <property type="entry name" value="Restrct_endonuc-II-like"/>
</dbReference>
<dbReference type="NCBIfam" id="TIGR00632">
    <property type="entry name" value="vsr"/>
    <property type="match status" value="1"/>
</dbReference>
<dbReference type="GO" id="GO:0016787">
    <property type="term" value="F:hydrolase activity"/>
    <property type="evidence" value="ECO:0007669"/>
    <property type="project" value="UniProtKB-KW"/>
</dbReference>
<evidence type="ECO:0000256" key="5">
    <source>
        <dbReference type="ARBA" id="ARBA00023204"/>
    </source>
</evidence>
<gene>
    <name evidence="7" type="ORF">SAMN04488042_12013</name>
</gene>
<keyword evidence="3" id="KW-0227">DNA damage</keyword>
<evidence type="ECO:0000256" key="6">
    <source>
        <dbReference type="ARBA" id="ARBA00029466"/>
    </source>
</evidence>
<dbReference type="Pfam" id="PF03852">
    <property type="entry name" value="Vsr"/>
    <property type="match status" value="1"/>
</dbReference>
<dbReference type="SUPFAM" id="SSF52980">
    <property type="entry name" value="Restriction endonuclease-like"/>
    <property type="match status" value="1"/>
</dbReference>
<accession>A0A1I4TRQ9</accession>
<dbReference type="EMBL" id="FOTQ01000020">
    <property type="protein sequence ID" value="SFM79290.1"/>
    <property type="molecule type" value="Genomic_DNA"/>
</dbReference>
<evidence type="ECO:0000256" key="2">
    <source>
        <dbReference type="ARBA" id="ARBA00022759"/>
    </source>
</evidence>
<keyword evidence="4" id="KW-0378">Hydrolase</keyword>
<dbReference type="Gene3D" id="3.40.960.10">
    <property type="entry name" value="VSR Endonuclease"/>
    <property type="match status" value="1"/>
</dbReference>
<dbReference type="CDD" id="cd00221">
    <property type="entry name" value="Vsr"/>
    <property type="match status" value="1"/>
</dbReference>
<dbReference type="GO" id="GO:0004519">
    <property type="term" value="F:endonuclease activity"/>
    <property type="evidence" value="ECO:0007669"/>
    <property type="project" value="UniProtKB-KW"/>
</dbReference>
<evidence type="ECO:0000256" key="4">
    <source>
        <dbReference type="ARBA" id="ARBA00022801"/>
    </source>
</evidence>
<dbReference type="AlphaFoldDB" id="A0A1I4TRQ9"/>
<name>A0A1I4TRQ9_9RHOB</name>
<proteinExistence type="inferred from homology"/>
<evidence type="ECO:0000256" key="3">
    <source>
        <dbReference type="ARBA" id="ARBA00022763"/>
    </source>
</evidence>
<reference evidence="7 8" key="1">
    <citation type="submission" date="2016-10" db="EMBL/GenBank/DDBJ databases">
        <authorList>
            <person name="de Groot N.N."/>
        </authorList>
    </citation>
    <scope>NUCLEOTIDE SEQUENCE [LARGE SCALE GENOMIC DNA]</scope>
    <source>
        <strain evidence="7 8">DSM 15283</strain>
    </source>
</reference>